<dbReference type="RefSeq" id="WP_142449793.1">
    <property type="nucleotide sequence ID" value="NZ_FXTA01000001.1"/>
</dbReference>
<evidence type="ECO:0008006" key="5">
    <source>
        <dbReference type="Google" id="ProtNLM"/>
    </source>
</evidence>
<dbReference type="Proteomes" id="UP000317289">
    <property type="component" value="Unassembled WGS sequence"/>
</dbReference>
<dbReference type="PROSITE" id="PS51257">
    <property type="entry name" value="PROKAR_LIPOPROTEIN"/>
    <property type="match status" value="1"/>
</dbReference>
<accession>A0A521BNJ7</accession>
<evidence type="ECO:0000313" key="4">
    <source>
        <dbReference type="Proteomes" id="UP000468990"/>
    </source>
</evidence>
<reference evidence="1 4" key="2">
    <citation type="submission" date="2019-11" db="EMBL/GenBank/DDBJ databases">
        <title>Flavobacterium resistens genome.</title>
        <authorList>
            <person name="Wilson V.M."/>
            <person name="Newman J.D."/>
        </authorList>
    </citation>
    <scope>NUCLEOTIDE SEQUENCE [LARGE SCALE GENOMIC DNA]</scope>
    <source>
        <strain evidence="1 4">DSM 19382</strain>
    </source>
</reference>
<dbReference type="EMBL" id="FXTA01000001">
    <property type="protein sequence ID" value="SMO48331.1"/>
    <property type="molecule type" value="Genomic_DNA"/>
</dbReference>
<dbReference type="OrthoDB" id="1258767at2"/>
<evidence type="ECO:0000313" key="3">
    <source>
        <dbReference type="Proteomes" id="UP000317289"/>
    </source>
</evidence>
<organism evidence="2 3">
    <name type="scientific">Flavobacterium resistens</name>
    <dbReference type="NCBI Taxonomy" id="443612"/>
    <lineage>
        <taxon>Bacteria</taxon>
        <taxon>Pseudomonadati</taxon>
        <taxon>Bacteroidota</taxon>
        <taxon>Flavobacteriia</taxon>
        <taxon>Flavobacteriales</taxon>
        <taxon>Flavobacteriaceae</taxon>
        <taxon>Flavobacterium</taxon>
    </lineage>
</organism>
<sequence length="169" mass="19742">MIHLFTKLKNTYLLFTLLLLISSCNSSKKISGIYRSNFAQYGFFVTEVKLNEDSTAVFQKWGDVLGEKLNGKYKISKNTLYLKFNKLKHDSSKDTVSINELSMIPIDTSEYRDSHGYDLKSENGIPYHLKFKIKHNKLLVYNFVSDKIIRRCQGSKNKARFYLKKLDNY</sequence>
<evidence type="ECO:0000313" key="2">
    <source>
        <dbReference type="EMBL" id="SMO48331.1"/>
    </source>
</evidence>
<dbReference type="Proteomes" id="UP000468990">
    <property type="component" value="Unassembled WGS sequence"/>
</dbReference>
<proteinExistence type="predicted"/>
<name>A0A521BNJ7_9FLAO</name>
<gene>
    <name evidence="1" type="ORF">GJU42_06080</name>
    <name evidence="2" type="ORF">SAMN06265349_1011221</name>
</gene>
<dbReference type="EMBL" id="WKKG01000002">
    <property type="protein sequence ID" value="MRX67530.1"/>
    <property type="molecule type" value="Genomic_DNA"/>
</dbReference>
<keyword evidence="4" id="KW-1185">Reference proteome</keyword>
<evidence type="ECO:0000313" key="1">
    <source>
        <dbReference type="EMBL" id="MRX67530.1"/>
    </source>
</evidence>
<protein>
    <recommendedName>
        <fullName evidence="5">Lipoprotein</fullName>
    </recommendedName>
</protein>
<reference evidence="2 3" key="1">
    <citation type="submission" date="2017-05" db="EMBL/GenBank/DDBJ databases">
        <authorList>
            <person name="Varghese N."/>
            <person name="Submissions S."/>
        </authorList>
    </citation>
    <scope>NUCLEOTIDE SEQUENCE [LARGE SCALE GENOMIC DNA]</scope>
    <source>
        <strain evidence="2 3">DSM 19382</strain>
    </source>
</reference>
<dbReference type="AlphaFoldDB" id="A0A521BNJ7"/>